<keyword evidence="4" id="KW-0963">Cytoplasm</keyword>
<evidence type="ECO:0000256" key="17">
    <source>
        <dbReference type="PROSITE-ProRule" id="PRU00283"/>
    </source>
</evidence>
<dbReference type="GO" id="GO:0046872">
    <property type="term" value="F:metal ion binding"/>
    <property type="evidence" value="ECO:0007669"/>
    <property type="project" value="UniProtKB-KW"/>
</dbReference>
<evidence type="ECO:0000256" key="20">
    <source>
        <dbReference type="SAM" id="Phobius"/>
    </source>
</evidence>
<dbReference type="GO" id="GO:0051536">
    <property type="term" value="F:iron-sulfur cluster binding"/>
    <property type="evidence" value="ECO:0007669"/>
    <property type="project" value="UniProtKB-KW"/>
</dbReference>
<dbReference type="PANTHER" id="PTHR47969">
    <property type="entry name" value="CHROMOSOME-ASSOCIATED KINESIN KIF4A-RELATED"/>
    <property type="match status" value="1"/>
</dbReference>
<feature type="coiled-coil region" evidence="18">
    <location>
        <begin position="786"/>
        <end position="837"/>
    </location>
</feature>
<evidence type="ECO:0000256" key="3">
    <source>
        <dbReference type="ARBA" id="ARBA00004245"/>
    </source>
</evidence>
<dbReference type="InterPro" id="IPR033467">
    <property type="entry name" value="Tesmin/TSO1-like_CXC"/>
</dbReference>
<evidence type="ECO:0000256" key="12">
    <source>
        <dbReference type="ARBA" id="ARBA00023125"/>
    </source>
</evidence>
<feature type="coiled-coil region" evidence="18">
    <location>
        <begin position="557"/>
        <end position="681"/>
    </location>
</feature>
<evidence type="ECO:0000256" key="14">
    <source>
        <dbReference type="ARBA" id="ARBA00023212"/>
    </source>
</evidence>
<keyword evidence="15" id="KW-0539">Nucleus</keyword>
<comment type="cofactor">
    <cofactor evidence="16">
        <name>[2Fe-2S] cluster</name>
        <dbReference type="ChEBI" id="CHEBI:190135"/>
    </cofactor>
</comment>
<dbReference type="GO" id="GO:0005634">
    <property type="term" value="C:nucleus"/>
    <property type="evidence" value="ECO:0007669"/>
    <property type="project" value="UniProtKB-SubCell"/>
</dbReference>
<dbReference type="GO" id="GO:0003677">
    <property type="term" value="F:DNA binding"/>
    <property type="evidence" value="ECO:0007669"/>
    <property type="project" value="UniProtKB-KW"/>
</dbReference>
<keyword evidence="20" id="KW-0472">Membrane</keyword>
<keyword evidence="14" id="KW-0206">Cytoskeleton</keyword>
<evidence type="ECO:0000313" key="23">
    <source>
        <dbReference type="Proteomes" id="UP001151699"/>
    </source>
</evidence>
<evidence type="ECO:0000256" key="1">
    <source>
        <dbReference type="ARBA" id="ARBA00001966"/>
    </source>
</evidence>
<comment type="subcellular location">
    <subcellularLocation>
        <location evidence="3">Cytoplasm</location>
        <location evidence="3">Cytoskeleton</location>
    </subcellularLocation>
    <subcellularLocation>
        <location evidence="2">Nucleus</location>
    </subcellularLocation>
</comment>
<keyword evidence="7 17" id="KW-0547">Nucleotide-binding</keyword>
<protein>
    <submittedName>
        <fullName evidence="22">Chromosome-associated kinesin KIF4</fullName>
    </submittedName>
</protein>
<dbReference type="GO" id="GO:0005524">
    <property type="term" value="F:ATP binding"/>
    <property type="evidence" value="ECO:0007669"/>
    <property type="project" value="UniProtKB-UniRule"/>
</dbReference>
<dbReference type="GO" id="GO:0007018">
    <property type="term" value="P:microtubule-based movement"/>
    <property type="evidence" value="ECO:0007669"/>
    <property type="project" value="InterPro"/>
</dbReference>
<dbReference type="GO" id="GO:0051231">
    <property type="term" value="P:spindle elongation"/>
    <property type="evidence" value="ECO:0007669"/>
    <property type="project" value="TreeGrafter"/>
</dbReference>
<keyword evidence="8 17" id="KW-0067">ATP-binding</keyword>
<evidence type="ECO:0000256" key="4">
    <source>
        <dbReference type="ARBA" id="ARBA00022490"/>
    </source>
</evidence>
<dbReference type="GO" id="GO:0008017">
    <property type="term" value="F:microtubule binding"/>
    <property type="evidence" value="ECO:0007669"/>
    <property type="project" value="InterPro"/>
</dbReference>
<gene>
    <name evidence="22" type="primary">Kif4</name>
    <name evidence="22" type="ORF">Bhyg_11855</name>
</gene>
<comment type="caution">
    <text evidence="22">The sequence shown here is derived from an EMBL/GenBank/DDBJ whole genome shotgun (WGS) entry which is preliminary data.</text>
</comment>
<keyword evidence="20" id="KW-0812">Transmembrane</keyword>
<dbReference type="PANTHER" id="PTHR47969:SF15">
    <property type="entry name" value="CHROMOSOME-ASSOCIATED KINESIN KIF4A-RELATED"/>
    <property type="match status" value="1"/>
</dbReference>
<dbReference type="InterPro" id="IPR001752">
    <property type="entry name" value="Kinesin_motor_dom"/>
</dbReference>
<feature type="region of interest" description="Disordered" evidence="19">
    <location>
        <begin position="1084"/>
        <end position="1140"/>
    </location>
</feature>
<dbReference type="GO" id="GO:0003777">
    <property type="term" value="F:microtubule motor activity"/>
    <property type="evidence" value="ECO:0007669"/>
    <property type="project" value="InterPro"/>
</dbReference>
<dbReference type="Proteomes" id="UP001151699">
    <property type="component" value="Chromosome X"/>
</dbReference>
<evidence type="ECO:0000256" key="6">
    <source>
        <dbReference type="ARBA" id="ARBA00022723"/>
    </source>
</evidence>
<evidence type="ECO:0000313" key="22">
    <source>
        <dbReference type="EMBL" id="KAJ6639116.1"/>
    </source>
</evidence>
<dbReference type="SMART" id="SM01114">
    <property type="entry name" value="CXC"/>
    <property type="match status" value="1"/>
</dbReference>
<evidence type="ECO:0000256" key="2">
    <source>
        <dbReference type="ARBA" id="ARBA00004123"/>
    </source>
</evidence>
<dbReference type="GO" id="GO:0005875">
    <property type="term" value="C:microtubule associated complex"/>
    <property type="evidence" value="ECO:0007669"/>
    <property type="project" value="TreeGrafter"/>
</dbReference>
<dbReference type="GO" id="GO:0005874">
    <property type="term" value="C:microtubule"/>
    <property type="evidence" value="ECO:0007669"/>
    <property type="project" value="UniProtKB-KW"/>
</dbReference>
<comment type="cofactor">
    <cofactor evidence="1">
        <name>[4Fe-4S] cluster</name>
        <dbReference type="ChEBI" id="CHEBI:49883"/>
    </cofactor>
</comment>
<keyword evidence="5" id="KW-0493">Microtubule</keyword>
<organism evidence="22 23">
    <name type="scientific">Pseudolycoriella hygida</name>
    <dbReference type="NCBI Taxonomy" id="35572"/>
    <lineage>
        <taxon>Eukaryota</taxon>
        <taxon>Metazoa</taxon>
        <taxon>Ecdysozoa</taxon>
        <taxon>Arthropoda</taxon>
        <taxon>Hexapoda</taxon>
        <taxon>Insecta</taxon>
        <taxon>Pterygota</taxon>
        <taxon>Neoptera</taxon>
        <taxon>Endopterygota</taxon>
        <taxon>Diptera</taxon>
        <taxon>Nematocera</taxon>
        <taxon>Sciaroidea</taxon>
        <taxon>Sciaridae</taxon>
        <taxon>Pseudolycoriella</taxon>
    </lineage>
</organism>
<evidence type="ECO:0000256" key="18">
    <source>
        <dbReference type="SAM" id="Coils"/>
    </source>
</evidence>
<feature type="non-terminal residue" evidence="22">
    <location>
        <position position="1"/>
    </location>
</feature>
<dbReference type="EMBL" id="WJQU01000003">
    <property type="protein sequence ID" value="KAJ6639116.1"/>
    <property type="molecule type" value="Genomic_DNA"/>
</dbReference>
<evidence type="ECO:0000259" key="21">
    <source>
        <dbReference type="PROSITE" id="PS50067"/>
    </source>
</evidence>
<reference evidence="22" key="1">
    <citation type="submission" date="2022-07" db="EMBL/GenBank/DDBJ databases">
        <authorList>
            <person name="Trinca V."/>
            <person name="Uliana J.V.C."/>
            <person name="Torres T.T."/>
            <person name="Ward R.J."/>
            <person name="Monesi N."/>
        </authorList>
    </citation>
    <scope>NUCLEOTIDE SEQUENCE</scope>
    <source>
        <strain evidence="22">HSMRA1968</strain>
        <tissue evidence="22">Whole embryos</tissue>
    </source>
</reference>
<keyword evidence="20" id="KW-1133">Transmembrane helix</keyword>
<evidence type="ECO:0000256" key="15">
    <source>
        <dbReference type="ARBA" id="ARBA00023242"/>
    </source>
</evidence>
<dbReference type="SMART" id="SM00129">
    <property type="entry name" value="KISc"/>
    <property type="match status" value="1"/>
</dbReference>
<dbReference type="InterPro" id="IPR027417">
    <property type="entry name" value="P-loop_NTPase"/>
</dbReference>
<dbReference type="Pfam" id="PF00225">
    <property type="entry name" value="Kinesin"/>
    <property type="match status" value="1"/>
</dbReference>
<dbReference type="InterPro" id="IPR027640">
    <property type="entry name" value="Kinesin-like_fam"/>
</dbReference>
<evidence type="ECO:0000256" key="13">
    <source>
        <dbReference type="ARBA" id="ARBA00023175"/>
    </source>
</evidence>
<evidence type="ECO:0000256" key="5">
    <source>
        <dbReference type="ARBA" id="ARBA00022701"/>
    </source>
</evidence>
<accession>A0A9Q0MW83</accession>
<dbReference type="PROSITE" id="PS50067">
    <property type="entry name" value="KINESIN_MOTOR_2"/>
    <property type="match status" value="1"/>
</dbReference>
<evidence type="ECO:0000256" key="10">
    <source>
        <dbReference type="ARBA" id="ARBA00023014"/>
    </source>
</evidence>
<dbReference type="CDD" id="cd01372">
    <property type="entry name" value="KISc_KIF4"/>
    <property type="match status" value="1"/>
</dbReference>
<keyword evidence="11 18" id="KW-0175">Coiled coil</keyword>
<feature type="domain" description="Kinesin motor" evidence="21">
    <location>
        <begin position="44"/>
        <end position="373"/>
    </location>
</feature>
<comment type="similarity">
    <text evidence="17">Belongs to the TRAFAC class myosin-kinesin ATPase superfamily. Kinesin family.</text>
</comment>
<dbReference type="AlphaFoldDB" id="A0A9Q0MW83"/>
<evidence type="ECO:0000256" key="7">
    <source>
        <dbReference type="ARBA" id="ARBA00022741"/>
    </source>
</evidence>
<sequence>YFDRSGGYANPIHIINFRQRVFNLLQVCVFILNQVVILLENMESVQVAVRVRPLVATELSRGCKDIVIKTINEPQVVVQSSSKTSDMYTFNYVFGQHETQEMVYSNAVKPLVLKLLKGYNVTILAYGQTGSGKTHTMGTSFDGHLDEQLGVIPRAVTDIFEHIERMSDHEFEVCCSFMELYQEQLYDLLSTKERDQNIVDIREENKEIIIPNLTEVAVKSVEETTNCLVKGSSGKAVASTAMNETSSRSHAVFTITIQMLNKNDPNSSTKSKFHLVDLAGSERSKKTKATGDRFKEGVKINQGLFALGNVISALGGADKRSHISYRDSKLTRLLQDSLGGNSVTLMIACISPADYNIEETINTLRYADRAKQIKNKPIVNQDPKAAEINRMHEIIQKLRLELLAKGESNGAGQVDSAELYRLKEELAREQENSKLLTTRLEEMLHDVVNMQYRLNETEEMSEKLISKTKLIKEKCFELNENITKEDCPVELIIQSSQIKELKQLIIEMEALTNCNSKTIIETSTPASKFERTLLNSSNTDTEMSRYTSKQMGIQGELKQMKNELQLKEELLHRYLDNLNSFETLKTDDESKNYEEIIMRLEEEKEELKNTLKVKTNNVSAKLAEERRKRVLALEHEIADMKKKNLQQAQILKHREQQIGKIDLLQKEIHEMKTQKVQLIRNMKTESERFRQWKLQREKELMQLKAKDRKLANEMARKDLLHDKQKNILKRRVDESLLTIKRLKDTLDKSKNNKRINKMNGKVDHIKGWMDEELEMILSVIDAKQSLDQLIEDRSVMNLQLNSLKKQFELTDKDRAEMLTLEEDIEMRNAQISDLRDKIATSNVEKNVHTVCEGLHSMPETKAAIKYLFTRICDLRSEFVSNLTKLQDLRSTNELAEIKRANMDEQQKKDIQYLLEQKHEIQKDYEEKISILLRQLNSTGERNSEVDKIQEDALENLRLKNELLENKIKELTDEVSKRTRAVRVKKFSHVLDESLLIDSIISEYDDSDGECLKDPDWRQTPAYKLNRRSKETKNSLTVSINSTDSDLTSCKCKTDCKTMRCKCRKNNNSCSDNCACPPECCNQAAGSSNSSLKRESSTRSSDDIDEEPHTPKKSKLTDGMDDITITPYPYNATNKRKPLIV</sequence>
<dbReference type="Pfam" id="PF25764">
    <property type="entry name" value="KIF21A_4th"/>
    <property type="match status" value="1"/>
</dbReference>
<feature type="binding site" evidence="17">
    <location>
        <begin position="127"/>
        <end position="134"/>
    </location>
    <ligand>
        <name>ATP</name>
        <dbReference type="ChEBI" id="CHEBI:30616"/>
    </ligand>
</feature>
<evidence type="ECO:0000256" key="19">
    <source>
        <dbReference type="SAM" id="MobiDB-lite"/>
    </source>
</evidence>
<dbReference type="Gene3D" id="3.40.850.10">
    <property type="entry name" value="Kinesin motor domain"/>
    <property type="match status" value="1"/>
</dbReference>
<dbReference type="PROSITE" id="PS00411">
    <property type="entry name" value="KINESIN_MOTOR_1"/>
    <property type="match status" value="1"/>
</dbReference>
<dbReference type="SUPFAM" id="SSF52540">
    <property type="entry name" value="P-loop containing nucleoside triphosphate hydrolases"/>
    <property type="match status" value="1"/>
</dbReference>
<keyword evidence="9" id="KW-0408">Iron</keyword>
<proteinExistence type="inferred from homology"/>
<dbReference type="OrthoDB" id="3176171at2759"/>
<keyword evidence="12" id="KW-0238">DNA-binding</keyword>
<feature type="transmembrane region" description="Helical" evidence="20">
    <location>
        <begin position="21"/>
        <end position="39"/>
    </location>
</feature>
<feature type="compositionally biased region" description="Basic and acidic residues" evidence="19">
    <location>
        <begin position="1091"/>
        <end position="1117"/>
    </location>
</feature>
<evidence type="ECO:0000256" key="16">
    <source>
        <dbReference type="ARBA" id="ARBA00034078"/>
    </source>
</evidence>
<keyword evidence="6" id="KW-0479">Metal-binding</keyword>
<evidence type="ECO:0000256" key="9">
    <source>
        <dbReference type="ARBA" id="ARBA00023004"/>
    </source>
</evidence>
<keyword evidence="10" id="KW-0411">Iron-sulfur</keyword>
<dbReference type="FunFam" id="3.40.850.10:FF:000038">
    <property type="entry name" value="chromosome-associated kinesin KIF4A"/>
    <property type="match status" value="1"/>
</dbReference>
<keyword evidence="23" id="KW-1185">Reference proteome</keyword>
<keyword evidence="13 17" id="KW-0505">Motor protein</keyword>
<dbReference type="GO" id="GO:0007052">
    <property type="term" value="P:mitotic spindle organization"/>
    <property type="evidence" value="ECO:0007669"/>
    <property type="project" value="TreeGrafter"/>
</dbReference>
<name>A0A9Q0MW83_9DIPT</name>
<dbReference type="GO" id="GO:0005829">
    <property type="term" value="C:cytosol"/>
    <property type="evidence" value="ECO:0007669"/>
    <property type="project" value="UniProtKB-ARBA"/>
</dbReference>
<dbReference type="PRINTS" id="PR00380">
    <property type="entry name" value="KINESINHEAVY"/>
</dbReference>
<evidence type="ECO:0000256" key="8">
    <source>
        <dbReference type="ARBA" id="ARBA00022840"/>
    </source>
</evidence>
<evidence type="ECO:0000256" key="11">
    <source>
        <dbReference type="ARBA" id="ARBA00023054"/>
    </source>
</evidence>
<dbReference type="InterPro" id="IPR019821">
    <property type="entry name" value="Kinesin_motor_CS"/>
</dbReference>
<feature type="coiled-coil region" evidence="18">
    <location>
        <begin position="946"/>
        <end position="980"/>
    </location>
</feature>
<dbReference type="InterPro" id="IPR036961">
    <property type="entry name" value="Kinesin_motor_dom_sf"/>
</dbReference>